<comment type="caution">
    <text evidence="15">The sequence shown here is derived from an EMBL/GenBank/DDBJ whole genome shotgun (WGS) entry which is preliminary data.</text>
</comment>
<dbReference type="PANTHER" id="PTHR45703">
    <property type="entry name" value="DYNEIN HEAVY CHAIN"/>
    <property type="match status" value="1"/>
</dbReference>
<organism evidence="15 16">
    <name type="scientific">Wickerhamomyces mucosus</name>
    <dbReference type="NCBI Taxonomy" id="1378264"/>
    <lineage>
        <taxon>Eukaryota</taxon>
        <taxon>Fungi</taxon>
        <taxon>Dikarya</taxon>
        <taxon>Ascomycota</taxon>
        <taxon>Saccharomycotina</taxon>
        <taxon>Saccharomycetes</taxon>
        <taxon>Phaffomycetales</taxon>
        <taxon>Wickerhamomycetaceae</taxon>
        <taxon>Wickerhamomyces</taxon>
    </lineage>
</organism>
<dbReference type="GO" id="GO:0005868">
    <property type="term" value="C:cytoplasmic dynein complex"/>
    <property type="evidence" value="ECO:0007669"/>
    <property type="project" value="UniProtKB-ARBA"/>
</dbReference>
<feature type="domain" description="AAA+ ATPase" evidence="14">
    <location>
        <begin position="1749"/>
        <end position="1886"/>
    </location>
</feature>
<dbReference type="SMART" id="SM00382">
    <property type="entry name" value="AAA"/>
    <property type="match status" value="1"/>
</dbReference>
<evidence type="ECO:0000313" key="15">
    <source>
        <dbReference type="EMBL" id="KAH3679920.1"/>
    </source>
</evidence>
<evidence type="ECO:0000256" key="12">
    <source>
        <dbReference type="ARBA" id="ARBA00023212"/>
    </source>
</evidence>
<protein>
    <recommendedName>
        <fullName evidence="3">Dynein heavy chain, cytoplasmic</fullName>
    </recommendedName>
    <alternativeName>
        <fullName evidence="13">Dynein heavy chain, cytosolic</fullName>
    </alternativeName>
</protein>
<evidence type="ECO:0000256" key="11">
    <source>
        <dbReference type="ARBA" id="ARBA00023175"/>
    </source>
</evidence>
<dbReference type="GO" id="GO:0005816">
    <property type="term" value="C:spindle pole body"/>
    <property type="evidence" value="ECO:0007669"/>
    <property type="project" value="UniProtKB-ARBA"/>
</dbReference>
<feature type="non-terminal residue" evidence="15">
    <location>
        <position position="1944"/>
    </location>
</feature>
<dbReference type="Proteomes" id="UP000769528">
    <property type="component" value="Unassembled WGS sequence"/>
</dbReference>
<dbReference type="Pfam" id="PF08385">
    <property type="entry name" value="DHC_N1"/>
    <property type="match status" value="1"/>
</dbReference>
<evidence type="ECO:0000256" key="8">
    <source>
        <dbReference type="ARBA" id="ARBA00022840"/>
    </source>
</evidence>
<dbReference type="GO" id="GO:1902850">
    <property type="term" value="P:microtubule cytoskeleton organization involved in mitosis"/>
    <property type="evidence" value="ECO:0007669"/>
    <property type="project" value="UniProtKB-ARBA"/>
</dbReference>
<keyword evidence="16" id="KW-1185">Reference proteome</keyword>
<reference evidence="15" key="2">
    <citation type="submission" date="2021-01" db="EMBL/GenBank/DDBJ databases">
        <authorList>
            <person name="Schikora-Tamarit M.A."/>
        </authorList>
    </citation>
    <scope>NUCLEOTIDE SEQUENCE</scope>
    <source>
        <strain evidence="15">CBS6341</strain>
    </source>
</reference>
<sequence>MSNESSFQPISLTQITEYMFNISKILQNASTEDIIQFNSEEFKTVLQEFLEIPLAASLFISKLADCWKISLSLKDIVDDPLSTIVAIKDKGILNSAVGLDKQLQIVILPNMGTSLESLKSLVSLGVGSYFEAITSDNQTEIVNSTRRKITELALSLENLEQNIQIPDLNLTVHPTVKNALNKGANLENFKQYIHEDTLMDPKFLNNIQNIVNGWVKLIQSITKHQREVSQESALDEVNYWISMENALNSIQDQLNSASIQLTLEILKHGKRFHATTSFLSDIGIKNAMELTTDYNKLMKDLPLKELVSSQSLKKIEESIILIMNHMKKLRLTTYPISRSLPFVQAISSDVERRLTPLSKGLMELEYDDFNKRIQDFDKLFDTWDRQLKEFTNLARELLRKRGEKFIFVKINSKTDHLKRLMQDASEFRITHNEFVKSVQDNNSYLTHLDHAYDAVRKLDLLSGEKQWSISKKTYNQRLQLAENGIIQDIRSSLQSANNANEMFSAFESFKNLLERPRVRGAIQEYQSQLLSIVRAEISLLQSQFSSNLNFQSLSDIRDYPPIAFALLRAKQIDHKFIFLLERLELVLGRDWSSYADGKIIYNEVIASRKQLNLQPLFDEWTQNVSSITITGNVLKITKDSSIQLQLNFDNSLLSFFKEVRALSLQGFLITPSIITNSRQIRKVYPYAIILKESLVSLNQTLQTLDSLGEFGVLLSNEKLEVYEAIIASMNLSWENVAVSIELTNSELTASLHNQVSHIERLENLINTLAAKTNLLISYREELLLYFESLKTCDYSSKAFTEIIQKLQKLISKISIAGLSNMNYFVRKMNEKLKKLLADRYLKEAFHFERKAHSIYISSTVLVTPSLESSKVKVYHEAQKMLKIIFSQPQLVLNSLDSQIKGLINFSDSTLYDHLHAKFTDIEEDFIRAKEFVNTWSQFQILWDLQSTDIYKDFTIEDWLGFLEEIRDLRASFGSPESAKIFSYISIDFSQAREHVITKFNLWSKELLNHLSSYLNNQIKATLTDIEKGRKLLESINISLSSIQETISAVTNVERYKSLYKSIEPTISKLKEVEVFLIKQRFRFPEDQIHIDQLEAEYDSLVEIVSNRQTLINENKDHISKSIENECQALTGSIVQLKESWIALKPVDDAKDPNSAMDILDDFETKARDINSRKKIVSEAASSLGLLFTIKEEISALAEEIKDLKLVWLSIQNLWTTLQAMKQLNWDTLKPHYLRKQLEKLLSASRGMPARVKQHYPFQQFLSTVTGLINSQKFVLSLKEAYIKDRHLKSLFTVIGVTVPSTLTLGYIWDLNLGLHQNIVDEIIQQAIAESSIEESLESIQKFWNKQSFEFFDFNGNNLVKNLPHLAEVSHGHIDDLLAMKNSAVYKVFERDIADWELKMNKLYEILDFWVEVQRQWIDLYGIFDKKSGVRQFLLSEYTKFFNVSAEFVKTLKIIHNSTTIIEIVSITDLPSVLQKISNSLVKITKALNEFLEKQRELFPRFYFIGNEDLLEIIGNMGNINRISKHFRKMFPGVFNVRYNKSNSSIEAVISQEGEIINLENAVSLTEYTRLDEWMTQLEYQIRFSIASILRKSITSFETLEFGQWLQSYPLQVLLLTLQINWTSSAESSMESQDFSFQQKQIENNLKILSNHPSPSKRKYEALIIELIHHKDVLNLLSIERVGNINDLRWSTQQRFYFEKNADDILISVKVKQSTKTFVYGFEYLGDMERLVYTPLLNNCFVAMSSALDQGLGGSPFGPAGTGKTETVKALAQNLGKMMLVFNCDESFDFQAIGRLLLGISQIGGWGCFDEFNRLDQNILSAVSSQIEQIELAIRGSQDSIELLDKKTKVSHETGIFITMNPFYSGRVTLPENLKKLFRSFSMQKPDSEIIAEVLLRARGFHYARDFSIKIVAFFQNLNSKLSKQQHYEFGLRSLKNTLEHAGKI</sequence>
<gene>
    <name evidence="15" type="ORF">WICMUC_000663</name>
</gene>
<dbReference type="FunFam" id="3.40.50.300:FF:000996">
    <property type="entry name" value="Cytoplasmic dynein heavy chain"/>
    <property type="match status" value="1"/>
</dbReference>
<evidence type="ECO:0000259" key="14">
    <source>
        <dbReference type="SMART" id="SM00382"/>
    </source>
</evidence>
<dbReference type="GO" id="GO:0000070">
    <property type="term" value="P:mitotic sister chromatid segregation"/>
    <property type="evidence" value="ECO:0007669"/>
    <property type="project" value="UniProtKB-ARBA"/>
</dbReference>
<dbReference type="EMBL" id="JAEUBF010000206">
    <property type="protein sequence ID" value="KAH3679920.1"/>
    <property type="molecule type" value="Genomic_DNA"/>
</dbReference>
<keyword evidence="11" id="KW-0505">Motor protein</keyword>
<reference evidence="15" key="1">
    <citation type="journal article" date="2021" name="Open Biol.">
        <title>Shared evolutionary footprints suggest mitochondrial oxidative damage underlies multiple complex I losses in fungi.</title>
        <authorList>
            <person name="Schikora-Tamarit M.A."/>
            <person name="Marcet-Houben M."/>
            <person name="Nosek J."/>
            <person name="Gabaldon T."/>
        </authorList>
    </citation>
    <scope>NUCLEOTIDE SEQUENCE</scope>
    <source>
        <strain evidence="15">CBS6341</strain>
    </source>
</reference>
<dbReference type="PANTHER" id="PTHR45703:SF36">
    <property type="entry name" value="DYNEIN HEAVY CHAIN, CYTOPLASMIC"/>
    <property type="match status" value="1"/>
</dbReference>
<dbReference type="Pfam" id="PF08393">
    <property type="entry name" value="DHC_N2"/>
    <property type="match status" value="1"/>
</dbReference>
<evidence type="ECO:0000256" key="13">
    <source>
        <dbReference type="ARBA" id="ARBA00033439"/>
    </source>
</evidence>
<keyword evidence="12" id="KW-0206">Cytoskeleton</keyword>
<evidence type="ECO:0000256" key="7">
    <source>
        <dbReference type="ARBA" id="ARBA00022741"/>
    </source>
</evidence>
<dbReference type="GO" id="GO:0005524">
    <property type="term" value="F:ATP binding"/>
    <property type="evidence" value="ECO:0007669"/>
    <property type="project" value="UniProtKB-KW"/>
</dbReference>
<dbReference type="GO" id="GO:0051959">
    <property type="term" value="F:dynein light intermediate chain binding"/>
    <property type="evidence" value="ECO:0007669"/>
    <property type="project" value="InterPro"/>
</dbReference>
<dbReference type="GO" id="GO:0045505">
    <property type="term" value="F:dynein intermediate chain binding"/>
    <property type="evidence" value="ECO:0007669"/>
    <property type="project" value="InterPro"/>
</dbReference>
<evidence type="ECO:0000256" key="2">
    <source>
        <dbReference type="ARBA" id="ARBA00008887"/>
    </source>
</evidence>
<evidence type="ECO:0000256" key="6">
    <source>
        <dbReference type="ARBA" id="ARBA00022737"/>
    </source>
</evidence>
<dbReference type="GO" id="GO:0008569">
    <property type="term" value="F:minus-end-directed microtubule motor activity"/>
    <property type="evidence" value="ECO:0007669"/>
    <property type="project" value="UniProtKB-ARBA"/>
</dbReference>
<dbReference type="Gene3D" id="3.20.180.20">
    <property type="entry name" value="Dynein heavy chain, N-terminal domain 2"/>
    <property type="match status" value="1"/>
</dbReference>
<keyword evidence="5" id="KW-0493">Microtubule</keyword>
<evidence type="ECO:0000256" key="10">
    <source>
        <dbReference type="ARBA" id="ARBA00023054"/>
    </source>
</evidence>
<dbReference type="InterPro" id="IPR042222">
    <property type="entry name" value="Dynein_2_N"/>
</dbReference>
<accession>A0A9P8PYK3</accession>
<keyword evidence="7" id="KW-0547">Nucleotide-binding</keyword>
<dbReference type="InterPro" id="IPR013594">
    <property type="entry name" value="Dynein_heavy_tail"/>
</dbReference>
<comment type="subcellular location">
    <subcellularLocation>
        <location evidence="1">Cytoplasm</location>
        <location evidence="1">Cytoskeleton</location>
    </subcellularLocation>
</comment>
<keyword evidence="9" id="KW-0243">Dynein</keyword>
<evidence type="ECO:0000256" key="5">
    <source>
        <dbReference type="ARBA" id="ARBA00022701"/>
    </source>
</evidence>
<dbReference type="GO" id="GO:0000235">
    <property type="term" value="C:astral microtubule"/>
    <property type="evidence" value="ECO:0007669"/>
    <property type="project" value="UniProtKB-ARBA"/>
</dbReference>
<dbReference type="OrthoDB" id="4096013at2759"/>
<keyword evidence="8" id="KW-0067">ATP-binding</keyword>
<dbReference type="InterPro" id="IPR042228">
    <property type="entry name" value="Dynein_linker_3"/>
</dbReference>
<dbReference type="Gene3D" id="1.10.287.2620">
    <property type="match status" value="1"/>
</dbReference>
<dbReference type="Gene3D" id="1.20.140.100">
    <property type="entry name" value="Dynein heavy chain, N-terminal domain 2"/>
    <property type="match status" value="1"/>
</dbReference>
<evidence type="ECO:0000256" key="3">
    <source>
        <dbReference type="ARBA" id="ARBA00022197"/>
    </source>
</evidence>
<dbReference type="InterPro" id="IPR027417">
    <property type="entry name" value="P-loop_NTPase"/>
</dbReference>
<keyword evidence="4" id="KW-0963">Cytoplasm</keyword>
<dbReference type="InterPro" id="IPR026983">
    <property type="entry name" value="DHC"/>
</dbReference>
<dbReference type="Gene3D" id="3.40.50.300">
    <property type="entry name" value="P-loop containing nucleotide triphosphate hydrolases"/>
    <property type="match status" value="1"/>
</dbReference>
<dbReference type="InterPro" id="IPR043157">
    <property type="entry name" value="Dynein_AAA1S"/>
</dbReference>
<dbReference type="InterPro" id="IPR035699">
    <property type="entry name" value="AAA_6"/>
</dbReference>
<dbReference type="GO" id="GO:0030473">
    <property type="term" value="P:nuclear migration along microtubule"/>
    <property type="evidence" value="ECO:0007669"/>
    <property type="project" value="UniProtKB-ARBA"/>
</dbReference>
<evidence type="ECO:0000313" key="16">
    <source>
        <dbReference type="Proteomes" id="UP000769528"/>
    </source>
</evidence>
<dbReference type="FunFam" id="3.20.180.20:FF:000002">
    <property type="entry name" value="Cytoplasmic dynein heavy chain 1"/>
    <property type="match status" value="1"/>
</dbReference>
<dbReference type="Gene3D" id="1.10.8.710">
    <property type="match status" value="1"/>
</dbReference>
<dbReference type="GO" id="GO:0005938">
    <property type="term" value="C:cell cortex"/>
    <property type="evidence" value="ECO:0007669"/>
    <property type="project" value="UniProtKB-ARBA"/>
</dbReference>
<evidence type="ECO:0000256" key="9">
    <source>
        <dbReference type="ARBA" id="ARBA00023017"/>
    </source>
</evidence>
<evidence type="ECO:0000256" key="4">
    <source>
        <dbReference type="ARBA" id="ARBA00022490"/>
    </source>
</evidence>
<dbReference type="Gene3D" id="1.20.58.1120">
    <property type="match status" value="1"/>
</dbReference>
<keyword evidence="10" id="KW-0175">Coiled coil</keyword>
<keyword evidence="6" id="KW-0677">Repeat</keyword>
<proteinExistence type="inferred from homology"/>
<name>A0A9P8PYK3_9ASCO</name>
<dbReference type="InterPro" id="IPR003593">
    <property type="entry name" value="AAA+_ATPase"/>
</dbReference>
<comment type="similarity">
    <text evidence="2">Belongs to the dynein heavy chain family.</text>
</comment>
<evidence type="ECO:0000256" key="1">
    <source>
        <dbReference type="ARBA" id="ARBA00004245"/>
    </source>
</evidence>
<dbReference type="Pfam" id="PF12774">
    <property type="entry name" value="AAA_6"/>
    <property type="match status" value="1"/>
</dbReference>
<dbReference type="InterPro" id="IPR013602">
    <property type="entry name" value="Dynein_heavy_linker"/>
</dbReference>
<dbReference type="SUPFAM" id="SSF52540">
    <property type="entry name" value="P-loop containing nucleoside triphosphate hydrolases"/>
    <property type="match status" value="1"/>
</dbReference>